<organism evidence="1 2">
    <name type="scientific">Pseudomonas fluorescens</name>
    <dbReference type="NCBI Taxonomy" id="294"/>
    <lineage>
        <taxon>Bacteria</taxon>
        <taxon>Pseudomonadati</taxon>
        <taxon>Pseudomonadota</taxon>
        <taxon>Gammaproteobacteria</taxon>
        <taxon>Pseudomonadales</taxon>
        <taxon>Pseudomonadaceae</taxon>
        <taxon>Pseudomonas</taxon>
    </lineage>
</organism>
<evidence type="ECO:0000313" key="1">
    <source>
        <dbReference type="EMBL" id="KIF59579.1"/>
    </source>
</evidence>
<dbReference type="EMBL" id="JTGH01000012">
    <property type="protein sequence ID" value="KIF59579.1"/>
    <property type="molecule type" value="Genomic_DNA"/>
</dbReference>
<sequence length="86" mass="9761">MNTVEQIIKKESLDDIVAVFALIKPNPHLDRMIRLYNRDILKEYGALESAYSRLFAAGVLAIGEHGLAIKGPNWSPPKFMTENRYT</sequence>
<name>A0AAE2DJD6_PSEFL</name>
<dbReference type="RefSeq" id="WP_039769365.1">
    <property type="nucleotide sequence ID" value="NZ_JTGH01000012.1"/>
</dbReference>
<proteinExistence type="predicted"/>
<dbReference type="AlphaFoldDB" id="A0AAE2DJD6"/>
<gene>
    <name evidence="1" type="ORF">QS95_15615</name>
</gene>
<accession>A0AAE2DJD6</accession>
<evidence type="ECO:0008006" key="3">
    <source>
        <dbReference type="Google" id="ProtNLM"/>
    </source>
</evidence>
<protein>
    <recommendedName>
        <fullName evidence="3">Immunity protein</fullName>
    </recommendedName>
</protein>
<dbReference type="Proteomes" id="UP000031587">
    <property type="component" value="Unassembled WGS sequence"/>
</dbReference>
<comment type="caution">
    <text evidence="1">The sequence shown here is derived from an EMBL/GenBank/DDBJ whole genome shotgun (WGS) entry which is preliminary data.</text>
</comment>
<evidence type="ECO:0000313" key="2">
    <source>
        <dbReference type="Proteomes" id="UP000031587"/>
    </source>
</evidence>
<reference evidence="1 2" key="1">
    <citation type="submission" date="2014-11" db="EMBL/GenBank/DDBJ databases">
        <title>Draft genome sequence of Pseudomonas fluorescens strains SF4c SF39a.</title>
        <authorList>
            <person name="Underwood G.E."/>
            <person name="Ly L.K."/>
            <person name="Bitzer A.S."/>
            <person name="Godino A."/>
            <person name="Bucci V."/>
            <person name="Fischer S."/>
            <person name="Silby M.W."/>
        </authorList>
    </citation>
    <scope>NUCLEOTIDE SEQUENCE [LARGE SCALE GENOMIC DNA]</scope>
    <source>
        <strain evidence="1 2">SF4c</strain>
    </source>
</reference>